<comment type="cofactor">
    <cofactor evidence="6">
        <name>pyrroloquinoline quinone</name>
        <dbReference type="ChEBI" id="CHEBI:58442"/>
    </cofactor>
    <text evidence="6">Binds 1 PQQ group per subunit.</text>
</comment>
<evidence type="ECO:0000259" key="9">
    <source>
        <dbReference type="Pfam" id="PF13360"/>
    </source>
</evidence>
<evidence type="ECO:0000259" key="8">
    <source>
        <dbReference type="Pfam" id="PF01011"/>
    </source>
</evidence>
<dbReference type="Proteomes" id="UP000218327">
    <property type="component" value="Unassembled WGS sequence"/>
</dbReference>
<evidence type="ECO:0000313" key="11">
    <source>
        <dbReference type="Proteomes" id="UP000218327"/>
    </source>
</evidence>
<dbReference type="Gene3D" id="2.140.10.10">
    <property type="entry name" value="Quinoprotein alcohol dehydrogenase-like superfamily"/>
    <property type="match status" value="1"/>
</dbReference>
<evidence type="ECO:0000256" key="3">
    <source>
        <dbReference type="ARBA" id="ARBA00022891"/>
    </source>
</evidence>
<feature type="active site" description="Proton acceptor" evidence="5">
    <location>
        <position position="325"/>
    </location>
</feature>
<evidence type="ECO:0000256" key="7">
    <source>
        <dbReference type="PIRSR" id="PIRSR617512-3"/>
    </source>
</evidence>
<organism evidence="10 11">
    <name type="scientific">SAR86 cluster bacterium</name>
    <dbReference type="NCBI Taxonomy" id="2030880"/>
    <lineage>
        <taxon>Bacteria</taxon>
        <taxon>Pseudomonadati</taxon>
        <taxon>Pseudomonadota</taxon>
        <taxon>Gammaproteobacteria</taxon>
        <taxon>SAR86 cluster</taxon>
    </lineage>
</organism>
<dbReference type="SUPFAM" id="SSF50998">
    <property type="entry name" value="Quinoprotein alcohol dehydrogenase-like"/>
    <property type="match status" value="1"/>
</dbReference>
<dbReference type="GO" id="GO:0016614">
    <property type="term" value="F:oxidoreductase activity, acting on CH-OH group of donors"/>
    <property type="evidence" value="ECO:0007669"/>
    <property type="project" value="InterPro"/>
</dbReference>
<comment type="similarity">
    <text evidence="1">Belongs to the bacterial PQQ dehydrogenase family.</text>
</comment>
<dbReference type="InterPro" id="IPR011047">
    <property type="entry name" value="Quinoprotein_ADH-like_sf"/>
</dbReference>
<protein>
    <submittedName>
        <fullName evidence="10">PQQ-dependent dehydrogenase, methanol/ethanol family</fullName>
    </submittedName>
</protein>
<dbReference type="PANTHER" id="PTHR32303">
    <property type="entry name" value="QUINOPROTEIN ALCOHOL DEHYDROGENASE (CYTOCHROME C)"/>
    <property type="match status" value="1"/>
</dbReference>
<dbReference type="SMART" id="SM00564">
    <property type="entry name" value="PQQ"/>
    <property type="match status" value="6"/>
</dbReference>
<evidence type="ECO:0000256" key="1">
    <source>
        <dbReference type="ARBA" id="ARBA00008156"/>
    </source>
</evidence>
<dbReference type="EMBL" id="NVVJ01000004">
    <property type="protein sequence ID" value="PCJ28023.1"/>
    <property type="molecule type" value="Genomic_DNA"/>
</dbReference>
<evidence type="ECO:0000256" key="6">
    <source>
        <dbReference type="PIRSR" id="PIRSR617512-2"/>
    </source>
</evidence>
<dbReference type="Pfam" id="PF01011">
    <property type="entry name" value="PQQ"/>
    <property type="match status" value="1"/>
</dbReference>
<feature type="binding site" evidence="7">
    <location>
        <position position="214"/>
    </location>
    <ligand>
        <name>Ca(2+)</name>
        <dbReference type="ChEBI" id="CHEBI:29108"/>
    </ligand>
</feature>
<dbReference type="InterPro" id="IPR018391">
    <property type="entry name" value="PQQ_b-propeller_rpt"/>
</dbReference>
<keyword evidence="3 6" id="KW-0634">PQQ</keyword>
<keyword evidence="2 7" id="KW-0479">Metal-binding</keyword>
<dbReference type="AlphaFoldDB" id="A0A2A5B8Y8"/>
<feature type="binding site" evidence="7">
    <location>
        <position position="282"/>
    </location>
    <ligand>
        <name>Ca(2+)</name>
        <dbReference type="ChEBI" id="CHEBI:29108"/>
    </ligand>
</feature>
<feature type="binding site" evidence="7">
    <location>
        <position position="325"/>
    </location>
    <ligand>
        <name>Ca(2+)</name>
        <dbReference type="ChEBI" id="CHEBI:29108"/>
    </ligand>
</feature>
<feature type="binding site" evidence="6">
    <location>
        <position position="101"/>
    </location>
    <ligand>
        <name>pyrroloquinoline quinone</name>
        <dbReference type="ChEBI" id="CHEBI:58442"/>
    </ligand>
</feature>
<comment type="cofactor">
    <cofactor evidence="7">
        <name>Ca(2+)</name>
        <dbReference type="ChEBI" id="CHEBI:29108"/>
    </cofactor>
    <text evidence="7">Binds 1 Ca(2+) ion per subunit.</text>
</comment>
<feature type="domain" description="Pyrrolo-quinoline quinone repeat" evidence="8">
    <location>
        <begin position="57"/>
        <end position="367"/>
    </location>
</feature>
<dbReference type="NCBIfam" id="TIGR03075">
    <property type="entry name" value="PQQ_enz_alc_DH"/>
    <property type="match status" value="1"/>
</dbReference>
<feature type="binding site" evidence="6">
    <location>
        <position position="152"/>
    </location>
    <ligand>
        <name>pyrroloquinoline quinone</name>
        <dbReference type="ChEBI" id="CHEBI:58442"/>
    </ligand>
</feature>
<reference evidence="11" key="1">
    <citation type="submission" date="2017-08" db="EMBL/GenBank/DDBJ databases">
        <title>A dynamic microbial community with high functional redundancy inhabits the cold, oxic subseafloor aquifer.</title>
        <authorList>
            <person name="Tully B.J."/>
            <person name="Wheat C.G."/>
            <person name="Glazer B.T."/>
            <person name="Huber J.A."/>
        </authorList>
    </citation>
    <scope>NUCLEOTIDE SEQUENCE [LARGE SCALE GENOMIC DNA]</scope>
</reference>
<comment type="caution">
    <text evidence="10">The sequence shown here is derived from an EMBL/GenBank/DDBJ whole genome shotgun (WGS) entry which is preliminary data.</text>
</comment>
<proteinExistence type="inferred from homology"/>
<dbReference type="Pfam" id="PF13360">
    <property type="entry name" value="PQQ_2"/>
    <property type="match status" value="1"/>
</dbReference>
<dbReference type="GO" id="GO:0016020">
    <property type="term" value="C:membrane"/>
    <property type="evidence" value="ECO:0007669"/>
    <property type="project" value="InterPro"/>
</dbReference>
<keyword evidence="4" id="KW-0560">Oxidoreductase</keyword>
<dbReference type="PANTHER" id="PTHR32303:SF20">
    <property type="entry name" value="QUINOPROTEIN ETHANOL DEHYDROGENASE"/>
    <property type="match status" value="1"/>
</dbReference>
<evidence type="ECO:0000313" key="10">
    <source>
        <dbReference type="EMBL" id="PCJ28023.1"/>
    </source>
</evidence>
<gene>
    <name evidence="10" type="ORF">COA96_02350</name>
</gene>
<feature type="binding site" evidence="6">
    <location>
        <position position="263"/>
    </location>
    <ligand>
        <name>pyrroloquinoline quinone</name>
        <dbReference type="ChEBI" id="CHEBI:58442"/>
    </ligand>
</feature>
<evidence type="ECO:0000256" key="4">
    <source>
        <dbReference type="ARBA" id="ARBA00023002"/>
    </source>
</evidence>
<name>A0A2A5B8Y8_9GAMM</name>
<evidence type="ECO:0000256" key="2">
    <source>
        <dbReference type="ARBA" id="ARBA00022723"/>
    </source>
</evidence>
<feature type="binding site" evidence="6">
    <location>
        <position position="196"/>
    </location>
    <ligand>
        <name>pyrroloquinoline quinone</name>
        <dbReference type="ChEBI" id="CHEBI:58442"/>
    </ligand>
</feature>
<dbReference type="InterPro" id="IPR002372">
    <property type="entry name" value="PQQ_rpt_dom"/>
</dbReference>
<keyword evidence="7" id="KW-0106">Calcium</keyword>
<dbReference type="InterPro" id="IPR017512">
    <property type="entry name" value="PQQ_MeOH/EtOH_DH"/>
</dbReference>
<feature type="domain" description="Pyrrolo-quinoline quinone repeat" evidence="9">
    <location>
        <begin position="434"/>
        <end position="523"/>
    </location>
</feature>
<dbReference type="GO" id="GO:0005509">
    <property type="term" value="F:calcium ion binding"/>
    <property type="evidence" value="ECO:0007669"/>
    <property type="project" value="InterPro"/>
</dbReference>
<accession>A0A2A5B8Y8</accession>
<evidence type="ECO:0000256" key="5">
    <source>
        <dbReference type="PIRSR" id="PIRSR617512-1"/>
    </source>
</evidence>
<sequence>MQPMLTMSPKKSLGQLIAGMILMCVPFVLVAQSDSATLSSGPTYEDILQGFADPSRWLTYSGDYSGKRHSPIAQITPDNVSKLSPAWTFQTGTTTRGRGFETTPLFDDGILYVTGSNNLAWAIDAQTGRTFWQYRRNLPNDLTYGASAPVNRGFGMLGNRLFMVTLDAHLLSFDRRTGDILWDVELADYRVGYAATVAPLVIDGKVIVGISGGEYATRGFIDAYDPVTGDRIWRFNTIPSPGETGSETWPNDPDILAKGGGGTWMNGSYDPELDLIYWGVGNPNPDYYGDSRPGDNLYTNSLVALDASTGELRWHYQFTPHDLNDWDSNHMPVLAEIDWQGQATKVVMVANRNGFFYVLNRVSGALLLGKPFTATSWAREIGADGRPIVLNDGSKGCVPDPWGSTNFMPPSFYPELDLFFVTARETCATFVPEEPQLQPGQASFGGVVYIDGDQSSGALRALDVHTGELRWEFTYPSPTFGGVMTTAAGLVFAGDHQGNFMAFNAETGENLWHYQTGARIWGAAAITYMLNGRQYVLIPSGTTLTAFALPE</sequence>